<dbReference type="AlphaFoldDB" id="Q7UH83"/>
<proteinExistence type="predicted"/>
<dbReference type="Proteomes" id="UP000001025">
    <property type="component" value="Chromosome"/>
</dbReference>
<protein>
    <submittedName>
        <fullName evidence="1">Uncharacterized protein</fullName>
    </submittedName>
</protein>
<dbReference type="EMBL" id="BX294141">
    <property type="protein sequence ID" value="CAD78093.1"/>
    <property type="molecule type" value="Genomic_DNA"/>
</dbReference>
<name>Q7UH83_RHOBA</name>
<evidence type="ECO:0000313" key="2">
    <source>
        <dbReference type="Proteomes" id="UP000001025"/>
    </source>
</evidence>
<dbReference type="HOGENOM" id="CLU_2510443_0_0_0"/>
<reference evidence="1 2" key="1">
    <citation type="journal article" date="2003" name="Proc. Natl. Acad. Sci. U.S.A.">
        <title>Complete genome sequence of the marine planctomycete Pirellula sp. strain 1.</title>
        <authorList>
            <person name="Gloeckner F.O."/>
            <person name="Kube M."/>
            <person name="Bauer M."/>
            <person name="Teeling H."/>
            <person name="Lombardot T."/>
            <person name="Ludwig W."/>
            <person name="Gade D."/>
            <person name="Beck A."/>
            <person name="Borzym K."/>
            <person name="Heitmann K."/>
            <person name="Rabus R."/>
            <person name="Schlesner H."/>
            <person name="Amann R."/>
            <person name="Reinhardt R."/>
        </authorList>
    </citation>
    <scope>NUCLEOTIDE SEQUENCE [LARGE SCALE GENOMIC DNA]</scope>
    <source>
        <strain evidence="2">DSM 10527 / NCIMB 13988 / SH1</strain>
    </source>
</reference>
<organism evidence="1 2">
    <name type="scientific">Rhodopirellula baltica (strain DSM 10527 / NCIMB 13988 / SH1)</name>
    <dbReference type="NCBI Taxonomy" id="243090"/>
    <lineage>
        <taxon>Bacteria</taxon>
        <taxon>Pseudomonadati</taxon>
        <taxon>Planctomycetota</taxon>
        <taxon>Planctomycetia</taxon>
        <taxon>Pirellulales</taxon>
        <taxon>Pirellulaceae</taxon>
        <taxon>Rhodopirellula</taxon>
    </lineage>
</organism>
<keyword evidence="2" id="KW-1185">Reference proteome</keyword>
<evidence type="ECO:0000313" key="1">
    <source>
        <dbReference type="EMBL" id="CAD78093.1"/>
    </source>
</evidence>
<accession>Q7UH83</accession>
<dbReference type="KEGG" id="rba:RB4790"/>
<dbReference type="EnsemblBacteria" id="CAD78093">
    <property type="protein sequence ID" value="CAD78093"/>
    <property type="gene ID" value="RB4790"/>
</dbReference>
<gene>
    <name evidence="1" type="ordered locus">RB4790</name>
</gene>
<sequence length="85" mass="9401">MNDQSLNERTNPAAIIRTQCPINRAVWHECFGIPAVLANPISLTQNRGNLQTVRMVLPECFANLLRNAAVEWHDAAVPTTPHSPS</sequence>
<dbReference type="STRING" id="243090.RB4790"/>
<dbReference type="InParanoid" id="Q7UH83"/>